<keyword evidence="3" id="KW-1185">Reference proteome</keyword>
<dbReference type="RefSeq" id="WP_182708321.1">
    <property type="nucleotide sequence ID" value="NZ_JACJII010000001.1"/>
</dbReference>
<dbReference type="InterPro" id="IPR043777">
    <property type="entry name" value="DUF5719"/>
</dbReference>
<accession>A0A7W3N5M5</accession>
<evidence type="ECO:0000313" key="3">
    <source>
        <dbReference type="Proteomes" id="UP000539313"/>
    </source>
</evidence>
<evidence type="ECO:0000256" key="1">
    <source>
        <dbReference type="SAM" id="MobiDB-lite"/>
    </source>
</evidence>
<evidence type="ECO:0000313" key="2">
    <source>
        <dbReference type="EMBL" id="MBA9007912.1"/>
    </source>
</evidence>
<comment type="caution">
    <text evidence="2">The sequence shown here is derived from an EMBL/GenBank/DDBJ whole genome shotgun (WGS) entry which is preliminary data.</text>
</comment>
<dbReference type="Pfam" id="PF18986">
    <property type="entry name" value="DUF5719"/>
    <property type="match status" value="1"/>
</dbReference>
<dbReference type="Proteomes" id="UP000539313">
    <property type="component" value="Unassembled WGS sequence"/>
</dbReference>
<name>A0A7W3N5M5_9ACTN</name>
<proteinExistence type="predicted"/>
<organism evidence="2 3">
    <name type="scientific">Thermomonospora cellulosilytica</name>
    <dbReference type="NCBI Taxonomy" id="1411118"/>
    <lineage>
        <taxon>Bacteria</taxon>
        <taxon>Bacillati</taxon>
        <taxon>Actinomycetota</taxon>
        <taxon>Actinomycetes</taxon>
        <taxon>Streptosporangiales</taxon>
        <taxon>Thermomonosporaceae</taxon>
        <taxon>Thermomonospora</taxon>
    </lineage>
</organism>
<feature type="region of interest" description="Disordered" evidence="1">
    <location>
        <begin position="1"/>
        <end position="45"/>
    </location>
</feature>
<sequence length="536" mass="54763">MTDLPEPPPPAEQERPDPDVPPQDAGTEPAPEPERRGGRRRRTATRRRRIDLWSRRLVLLAEQVLRYRYATAALVLLAVLALYGVAALSRPAADGAAAGARIPVTTAVLACPAPGGSTVGVLAPPSSGTGRADVISSENGAVVASPARPGVPWSQEVEGGPDAYTIRAQGAQAAGLQAERTTYYDEGADRGLAAARCTGPGVDHWFLGPGPLEADLIDVHLTNVDAQPATVDLTALSGDGPLDTVDGRGIPVEPGTTKVIRLGDAPEGLGEIVRTAQIVALKVHATAGRVAAAVRVRIGEEKGVDWLPPAGAPATALTVPGVPGDAGTRRLLVAVPGQDDARIRIRVITESGSFAPEGQDTFHAPAGTVTPLALERALSGKPAAVRLTADRPIVAGFTAERGGDVGYGAATAPLGEAGGVIADNRFESVLLLTAPDGAASVRVATVNAQGAAGAPRQVRIAAGRTAEVELSPPAGTDEDAGFGVLVVPQPGSGPVHAARIMATGRDGRLFTVLPVTPAQTTLLLPPVLDSQRAVLP</sequence>
<dbReference type="EMBL" id="JACJII010000001">
    <property type="protein sequence ID" value="MBA9007912.1"/>
    <property type="molecule type" value="Genomic_DNA"/>
</dbReference>
<gene>
    <name evidence="2" type="ORF">HNR21_006794</name>
</gene>
<protein>
    <submittedName>
        <fullName evidence="2">Uncharacterized protein</fullName>
    </submittedName>
</protein>
<reference evidence="2 3" key="1">
    <citation type="submission" date="2020-08" db="EMBL/GenBank/DDBJ databases">
        <title>Sequencing the genomes of 1000 actinobacteria strains.</title>
        <authorList>
            <person name="Klenk H.-P."/>
        </authorList>
    </citation>
    <scope>NUCLEOTIDE SEQUENCE [LARGE SCALE GENOMIC DNA]</scope>
    <source>
        <strain evidence="2 3">DSM 45823</strain>
    </source>
</reference>
<dbReference type="AlphaFoldDB" id="A0A7W3N5M5"/>
<feature type="compositionally biased region" description="Pro residues" evidence="1">
    <location>
        <begin position="1"/>
        <end position="11"/>
    </location>
</feature>